<reference evidence="2 3" key="1">
    <citation type="submission" date="2019-03" db="EMBL/GenBank/DDBJ databases">
        <title>Genome Sequencing and Assembly of Various Microbes Isolated from Partially Reclaimed Soil and Acid Mine Drainage (AMD) Site.</title>
        <authorList>
            <person name="Steinbock B."/>
            <person name="Bechtold R."/>
            <person name="Sevigny J.L."/>
            <person name="Thomas D."/>
            <person name="Cuthill L.R."/>
            <person name="Aveiro Johannsen E.J."/>
            <person name="Thomas K."/>
            <person name="Ghosh A."/>
        </authorList>
    </citation>
    <scope>NUCLEOTIDE SEQUENCE [LARGE SCALE GENOMIC DNA]</scope>
    <source>
        <strain evidence="2 3">S-A1</strain>
    </source>
</reference>
<comment type="caution">
    <text evidence="2">The sequence shown here is derived from an EMBL/GenBank/DDBJ whole genome shotgun (WGS) entry which is preliminary data.</text>
</comment>
<evidence type="ECO:0000256" key="1">
    <source>
        <dbReference type="SAM" id="SignalP"/>
    </source>
</evidence>
<gene>
    <name evidence="2" type="ORF">E2R57_09670</name>
</gene>
<feature type="signal peptide" evidence="1">
    <location>
        <begin position="1"/>
        <end position="28"/>
    </location>
</feature>
<organism evidence="2 3">
    <name type="scientific">Arthrobacter nitrophenolicus</name>
    <dbReference type="NCBI Taxonomy" id="683150"/>
    <lineage>
        <taxon>Bacteria</taxon>
        <taxon>Bacillati</taxon>
        <taxon>Actinomycetota</taxon>
        <taxon>Actinomycetes</taxon>
        <taxon>Micrococcales</taxon>
        <taxon>Micrococcaceae</taxon>
        <taxon>Arthrobacter</taxon>
    </lineage>
</organism>
<keyword evidence="1" id="KW-0732">Signal</keyword>
<accession>A0A4R5Y0W5</accession>
<proteinExistence type="predicted"/>
<dbReference type="OrthoDB" id="2449873at2"/>
<evidence type="ECO:0008006" key="4">
    <source>
        <dbReference type="Google" id="ProtNLM"/>
    </source>
</evidence>
<feature type="chain" id="PRO_5039587104" description="Secreted protein" evidence="1">
    <location>
        <begin position="29"/>
        <end position="167"/>
    </location>
</feature>
<dbReference type="EMBL" id="SMZQ01000004">
    <property type="protein sequence ID" value="TDL37990.1"/>
    <property type="molecule type" value="Genomic_DNA"/>
</dbReference>
<evidence type="ECO:0000313" key="3">
    <source>
        <dbReference type="Proteomes" id="UP000294621"/>
    </source>
</evidence>
<dbReference type="Proteomes" id="UP000294621">
    <property type="component" value="Unassembled WGS sequence"/>
</dbReference>
<sequence length="167" mass="17928">MRRNILRAFAITFAVLLGTILGISAASAGSDNSALAAVRQATVQYHDVDAAIAAGYQPVDECVPGMGYHYVNFSQFGKLDPLVPDALTYAANSAGQLRLVAAEWFKVDADQNLATDSDRPSLFGKAFDGPMPGHSAEMPIHYDLHAYLWQGNPDGVLATFNPNVRCL</sequence>
<name>A0A4R5Y0W5_9MICC</name>
<protein>
    <recommendedName>
        <fullName evidence="4">Secreted protein</fullName>
    </recommendedName>
</protein>
<dbReference type="RefSeq" id="WP_133348574.1">
    <property type="nucleotide sequence ID" value="NZ_SMZQ01000004.1"/>
</dbReference>
<dbReference type="AlphaFoldDB" id="A0A4R5Y0W5"/>
<evidence type="ECO:0000313" key="2">
    <source>
        <dbReference type="EMBL" id="TDL37990.1"/>
    </source>
</evidence>